<dbReference type="STRING" id="1348253.LK09_08970"/>
<feature type="active site" evidence="3">
    <location>
        <position position="48"/>
    </location>
</feature>
<dbReference type="Proteomes" id="UP000031030">
    <property type="component" value="Unassembled WGS sequence"/>
</dbReference>
<proteinExistence type="inferred from homology"/>
<dbReference type="Gene3D" id="3.10.310.10">
    <property type="entry name" value="Diaminopimelate Epimerase, Chain A, domain 1"/>
    <property type="match status" value="2"/>
</dbReference>
<gene>
    <name evidence="4" type="ORF">LK09_08970</name>
</gene>
<dbReference type="PIRSF" id="PIRSF016184">
    <property type="entry name" value="PhzC_PhzF"/>
    <property type="match status" value="1"/>
</dbReference>
<sequence>MTNDARVLHMTAFAAEPGGGNPAGVVPDASTLSEDRMQQIAAELGYAESAFVVEPAIGDDPRHVRMRYFSPGAEVPFCGHATIATAVLLAGERGAGEFLFETMVGPVTISTEETGDTVTASFTSVRPDQRDLADDIRATLLGLLGLDETDLDERLPLKESFAGNWHPIVAVRDQAVFDGFSFDPTAVRELMDAQLWTGAVPIVHALTDTFDQFEARSLFPVGRVTEDPATGSAAAALGAYLRAIGAITPPAHVTIHQGRHVGRPSILQVDIPAEGGITVTGTASVLD</sequence>
<organism evidence="4 5">
    <name type="scientific">Microbacterium mangrovi</name>
    <dbReference type="NCBI Taxonomy" id="1348253"/>
    <lineage>
        <taxon>Bacteria</taxon>
        <taxon>Bacillati</taxon>
        <taxon>Actinomycetota</taxon>
        <taxon>Actinomycetes</taxon>
        <taxon>Micrococcales</taxon>
        <taxon>Microbacteriaceae</taxon>
        <taxon>Microbacterium</taxon>
    </lineage>
</organism>
<dbReference type="GO" id="GO:0016853">
    <property type="term" value="F:isomerase activity"/>
    <property type="evidence" value="ECO:0007669"/>
    <property type="project" value="UniProtKB-KW"/>
</dbReference>
<dbReference type="InterPro" id="IPR003719">
    <property type="entry name" value="Phenazine_PhzF-like"/>
</dbReference>
<dbReference type="PANTHER" id="PTHR13774:SF39">
    <property type="entry name" value="BIOSYNTHESIS PROTEIN, PUTATIVE-RELATED"/>
    <property type="match status" value="1"/>
</dbReference>
<protein>
    <submittedName>
        <fullName evidence="4">Phenazine biosynthesis protein PhzF</fullName>
    </submittedName>
</protein>
<dbReference type="PANTHER" id="PTHR13774">
    <property type="entry name" value="PHENAZINE BIOSYNTHESIS PROTEIN"/>
    <property type="match status" value="1"/>
</dbReference>
<evidence type="ECO:0000313" key="5">
    <source>
        <dbReference type="Proteomes" id="UP000031030"/>
    </source>
</evidence>
<dbReference type="RefSeq" id="WP_039397972.1">
    <property type="nucleotide sequence ID" value="NZ_JTDK01000006.1"/>
</dbReference>
<accession>A0A0B2A620</accession>
<dbReference type="SUPFAM" id="SSF54506">
    <property type="entry name" value="Diaminopimelate epimerase-like"/>
    <property type="match status" value="1"/>
</dbReference>
<comment type="caution">
    <text evidence="4">The sequence shown here is derived from an EMBL/GenBank/DDBJ whole genome shotgun (WGS) entry which is preliminary data.</text>
</comment>
<comment type="similarity">
    <text evidence="1">Belongs to the PhzF family.</text>
</comment>
<evidence type="ECO:0000313" key="4">
    <source>
        <dbReference type="EMBL" id="KHK98954.1"/>
    </source>
</evidence>
<dbReference type="Pfam" id="PF02567">
    <property type="entry name" value="PhzC-PhzF"/>
    <property type="match status" value="1"/>
</dbReference>
<name>A0A0B2A620_9MICO</name>
<dbReference type="OrthoDB" id="9788221at2"/>
<keyword evidence="2" id="KW-0413">Isomerase</keyword>
<evidence type="ECO:0000256" key="2">
    <source>
        <dbReference type="ARBA" id="ARBA00023235"/>
    </source>
</evidence>
<evidence type="ECO:0000256" key="3">
    <source>
        <dbReference type="PIRSR" id="PIRSR016184-1"/>
    </source>
</evidence>
<dbReference type="NCBIfam" id="TIGR00654">
    <property type="entry name" value="PhzF_family"/>
    <property type="match status" value="1"/>
</dbReference>
<dbReference type="GO" id="GO:0005737">
    <property type="term" value="C:cytoplasm"/>
    <property type="evidence" value="ECO:0007669"/>
    <property type="project" value="TreeGrafter"/>
</dbReference>
<keyword evidence="5" id="KW-1185">Reference proteome</keyword>
<dbReference type="EMBL" id="JTDK01000006">
    <property type="protein sequence ID" value="KHK98954.1"/>
    <property type="molecule type" value="Genomic_DNA"/>
</dbReference>
<evidence type="ECO:0000256" key="1">
    <source>
        <dbReference type="ARBA" id="ARBA00008270"/>
    </source>
</evidence>
<dbReference type="AlphaFoldDB" id="A0A0B2A620"/>
<reference evidence="4 5" key="1">
    <citation type="submission" date="2014-11" db="EMBL/GenBank/DDBJ databases">
        <title>Genome sequence of Microbacterium mangrovi MUSC 115(T).</title>
        <authorList>
            <person name="Lee L.-H."/>
        </authorList>
    </citation>
    <scope>NUCLEOTIDE SEQUENCE [LARGE SCALE GENOMIC DNA]</scope>
    <source>
        <strain evidence="4 5">MUSC 115</strain>
    </source>
</reference>